<dbReference type="EMBL" id="JABANO010018554">
    <property type="protein sequence ID" value="KAF4731624.1"/>
    <property type="molecule type" value="Genomic_DNA"/>
</dbReference>
<feature type="non-terminal residue" evidence="1">
    <location>
        <position position="1"/>
    </location>
</feature>
<protein>
    <submittedName>
        <fullName evidence="1">Uncharacterized protein</fullName>
    </submittedName>
</protein>
<sequence length="116" mass="13378">VVGLADHAPISFVFASDHAIRKQSMRAVSGASLSDHNYYKCIWNIFKQSLKNKRPNYVDAQISSKVEFVKREMALVHLILQTAISANPRKRRRPGHTGAKQRWFDDRHQMMNSGWK</sequence>
<keyword evidence="2" id="KW-1185">Reference proteome</keyword>
<organism evidence="1 2">
    <name type="scientific">Perkinsus olseni</name>
    <name type="common">Perkinsus atlanticus</name>
    <dbReference type="NCBI Taxonomy" id="32597"/>
    <lineage>
        <taxon>Eukaryota</taxon>
        <taxon>Sar</taxon>
        <taxon>Alveolata</taxon>
        <taxon>Perkinsozoa</taxon>
        <taxon>Perkinsea</taxon>
        <taxon>Perkinsida</taxon>
        <taxon>Perkinsidae</taxon>
        <taxon>Perkinsus</taxon>
    </lineage>
</organism>
<comment type="caution">
    <text evidence="1">The sequence shown here is derived from an EMBL/GenBank/DDBJ whole genome shotgun (WGS) entry which is preliminary data.</text>
</comment>
<proteinExistence type="predicted"/>
<accession>A0A7J6SF68</accession>
<gene>
    <name evidence="1" type="ORF">FOZ63_005088</name>
</gene>
<evidence type="ECO:0000313" key="2">
    <source>
        <dbReference type="Proteomes" id="UP000553632"/>
    </source>
</evidence>
<feature type="non-terminal residue" evidence="1">
    <location>
        <position position="116"/>
    </location>
</feature>
<evidence type="ECO:0000313" key="1">
    <source>
        <dbReference type="EMBL" id="KAF4731624.1"/>
    </source>
</evidence>
<dbReference type="Proteomes" id="UP000553632">
    <property type="component" value="Unassembled WGS sequence"/>
</dbReference>
<name>A0A7J6SF68_PEROL</name>
<dbReference type="AlphaFoldDB" id="A0A7J6SF68"/>
<reference evidence="1 2" key="1">
    <citation type="submission" date="2020-04" db="EMBL/GenBank/DDBJ databases">
        <title>Perkinsus olseni comparative genomics.</title>
        <authorList>
            <person name="Bogema D.R."/>
        </authorList>
    </citation>
    <scope>NUCLEOTIDE SEQUENCE [LARGE SCALE GENOMIC DNA]</scope>
    <source>
        <strain evidence="1 2">ATCC PRA-207</strain>
    </source>
</reference>